<organism evidence="2 3">
    <name type="scientific">Canavalia gladiata</name>
    <name type="common">Sword bean</name>
    <name type="synonym">Dolichos gladiatus</name>
    <dbReference type="NCBI Taxonomy" id="3824"/>
    <lineage>
        <taxon>Eukaryota</taxon>
        <taxon>Viridiplantae</taxon>
        <taxon>Streptophyta</taxon>
        <taxon>Embryophyta</taxon>
        <taxon>Tracheophyta</taxon>
        <taxon>Spermatophyta</taxon>
        <taxon>Magnoliopsida</taxon>
        <taxon>eudicotyledons</taxon>
        <taxon>Gunneridae</taxon>
        <taxon>Pentapetalae</taxon>
        <taxon>rosids</taxon>
        <taxon>fabids</taxon>
        <taxon>Fabales</taxon>
        <taxon>Fabaceae</taxon>
        <taxon>Papilionoideae</taxon>
        <taxon>50 kb inversion clade</taxon>
        <taxon>NPAAA clade</taxon>
        <taxon>indigoferoid/millettioid clade</taxon>
        <taxon>Phaseoleae</taxon>
        <taxon>Canavalia</taxon>
    </lineage>
</organism>
<evidence type="ECO:0000313" key="3">
    <source>
        <dbReference type="Proteomes" id="UP001367508"/>
    </source>
</evidence>
<keyword evidence="1" id="KW-0472">Membrane</keyword>
<dbReference type="EMBL" id="JAYMYQ010000007">
    <property type="protein sequence ID" value="KAK7320628.1"/>
    <property type="molecule type" value="Genomic_DNA"/>
</dbReference>
<sequence length="107" mass="12409">MSVSGWVVARGPIDSCKDICIVFLSPKLLFDIMLFISFVINHFHIFISFLLTHPSPVSTLFLHNLTDPPFLPFLSTKYITSFYNLTPSVEVSLQIYRVTDYYRHTYL</sequence>
<gene>
    <name evidence="2" type="ORF">VNO77_30276</name>
</gene>
<proteinExistence type="predicted"/>
<keyword evidence="1" id="KW-1133">Transmembrane helix</keyword>
<evidence type="ECO:0000313" key="2">
    <source>
        <dbReference type="EMBL" id="KAK7320628.1"/>
    </source>
</evidence>
<protein>
    <submittedName>
        <fullName evidence="2">Uncharacterized protein</fullName>
    </submittedName>
</protein>
<feature type="transmembrane region" description="Helical" evidence="1">
    <location>
        <begin position="32"/>
        <end position="51"/>
    </location>
</feature>
<accession>A0AAN9Q734</accession>
<comment type="caution">
    <text evidence="2">The sequence shown here is derived from an EMBL/GenBank/DDBJ whole genome shotgun (WGS) entry which is preliminary data.</text>
</comment>
<keyword evidence="1" id="KW-0812">Transmembrane</keyword>
<dbReference type="AlphaFoldDB" id="A0AAN9Q734"/>
<evidence type="ECO:0000256" key="1">
    <source>
        <dbReference type="SAM" id="Phobius"/>
    </source>
</evidence>
<name>A0AAN9Q734_CANGL</name>
<keyword evidence="3" id="KW-1185">Reference proteome</keyword>
<dbReference type="Proteomes" id="UP001367508">
    <property type="component" value="Unassembled WGS sequence"/>
</dbReference>
<reference evidence="2 3" key="1">
    <citation type="submission" date="2024-01" db="EMBL/GenBank/DDBJ databases">
        <title>The genomes of 5 underutilized Papilionoideae crops provide insights into root nodulation and disease resistanc.</title>
        <authorList>
            <person name="Jiang F."/>
        </authorList>
    </citation>
    <scope>NUCLEOTIDE SEQUENCE [LARGE SCALE GENOMIC DNA]</scope>
    <source>
        <strain evidence="2">LVBAO_FW01</strain>
        <tissue evidence="2">Leaves</tissue>
    </source>
</reference>